<feature type="region of interest" description="Disordered" evidence="1">
    <location>
        <begin position="31"/>
        <end position="62"/>
    </location>
</feature>
<keyword evidence="3" id="KW-1185">Reference proteome</keyword>
<evidence type="ECO:0000313" key="2">
    <source>
        <dbReference type="EMBL" id="GAE30064.1"/>
    </source>
</evidence>
<organism evidence="2 3">
    <name type="scientific">Halalkalibacter hemicellulosilyticusJCM 9152</name>
    <dbReference type="NCBI Taxonomy" id="1236971"/>
    <lineage>
        <taxon>Bacteria</taxon>
        <taxon>Bacillati</taxon>
        <taxon>Bacillota</taxon>
        <taxon>Bacilli</taxon>
        <taxon>Bacillales</taxon>
        <taxon>Bacillaceae</taxon>
        <taxon>Halalkalibacter</taxon>
    </lineage>
</organism>
<protein>
    <submittedName>
        <fullName evidence="2">Uncharacterized protein</fullName>
    </submittedName>
</protein>
<evidence type="ECO:0000313" key="3">
    <source>
        <dbReference type="Proteomes" id="UP000018895"/>
    </source>
</evidence>
<dbReference type="RefSeq" id="WP_035342327.1">
    <property type="nucleotide sequence ID" value="NZ_BAUU01000008.1"/>
</dbReference>
<accession>W4QFF5</accession>
<comment type="caution">
    <text evidence="2">The sequence shown here is derived from an EMBL/GenBank/DDBJ whole genome shotgun (WGS) entry which is preliminary data.</text>
</comment>
<name>W4QFF5_9BACI</name>
<evidence type="ECO:0000256" key="1">
    <source>
        <dbReference type="SAM" id="MobiDB-lite"/>
    </source>
</evidence>
<dbReference type="AlphaFoldDB" id="W4QFF5"/>
<sequence length="62" mass="6931">MKKKQKHSFIPDQNAREQAFLDVDRMINEGLGGGTVHDHDSGLIEETRGSLEQEDPPSSTDH</sequence>
<dbReference type="OrthoDB" id="2454402at2"/>
<feature type="compositionally biased region" description="Basic and acidic residues" evidence="1">
    <location>
        <begin position="36"/>
        <end position="51"/>
    </location>
</feature>
<reference evidence="2" key="1">
    <citation type="journal article" date="2014" name="Genome Announc.">
        <title>Draft Genome Sequences of Three Alkaliphilic Bacillus Strains, Bacillus wakoensis JCM 9140T, Bacillus akibai JCM 9157T, and Bacillus hemicellulosilyticus JCM 9152T.</title>
        <authorList>
            <person name="Yuki M."/>
            <person name="Oshima K."/>
            <person name="Suda W."/>
            <person name="Oshida Y."/>
            <person name="Kitamura K."/>
            <person name="Iida T."/>
            <person name="Hattori M."/>
            <person name="Ohkuma M."/>
        </authorList>
    </citation>
    <scope>NUCLEOTIDE SEQUENCE [LARGE SCALE GENOMIC DNA]</scope>
    <source>
        <strain evidence="2">JCM 9152</strain>
    </source>
</reference>
<gene>
    <name evidence="2" type="ORF">JCM9152_1460</name>
</gene>
<dbReference type="EMBL" id="BAUU01000008">
    <property type="protein sequence ID" value="GAE30064.1"/>
    <property type="molecule type" value="Genomic_DNA"/>
</dbReference>
<proteinExistence type="predicted"/>
<dbReference type="Proteomes" id="UP000018895">
    <property type="component" value="Unassembled WGS sequence"/>
</dbReference>